<reference evidence="7" key="1">
    <citation type="journal article" date="2019" name="Int. J. Syst. Evol. Microbiol.">
        <title>The Global Catalogue of Microorganisms (GCM) 10K type strain sequencing project: providing services to taxonomists for standard genome sequencing and annotation.</title>
        <authorList>
            <consortium name="The Broad Institute Genomics Platform"/>
            <consortium name="The Broad Institute Genome Sequencing Center for Infectious Disease"/>
            <person name="Wu L."/>
            <person name="Ma J."/>
        </authorList>
    </citation>
    <scope>NUCLEOTIDE SEQUENCE [LARGE SCALE GENOMIC DNA]</scope>
    <source>
        <strain evidence="7">JCM 16928</strain>
    </source>
</reference>
<evidence type="ECO:0000256" key="2">
    <source>
        <dbReference type="ARBA" id="ARBA00022801"/>
    </source>
</evidence>
<dbReference type="PANTHER" id="PTHR42812:SF5">
    <property type="entry name" value="ENDO-ARABINASE"/>
    <property type="match status" value="1"/>
</dbReference>
<evidence type="ECO:0000313" key="7">
    <source>
        <dbReference type="Proteomes" id="UP001501222"/>
    </source>
</evidence>
<proteinExistence type="inferred from homology"/>
<keyword evidence="7" id="KW-1185">Reference proteome</keyword>
<organism evidence="6 7">
    <name type="scientific">Kribbella ginsengisoli</name>
    <dbReference type="NCBI Taxonomy" id="363865"/>
    <lineage>
        <taxon>Bacteria</taxon>
        <taxon>Bacillati</taxon>
        <taxon>Actinomycetota</taxon>
        <taxon>Actinomycetes</taxon>
        <taxon>Propionibacteriales</taxon>
        <taxon>Kribbellaceae</taxon>
        <taxon>Kribbella</taxon>
    </lineage>
</organism>
<dbReference type="InterPro" id="IPR023296">
    <property type="entry name" value="Glyco_hydro_beta-prop_sf"/>
</dbReference>
<dbReference type="PROSITE" id="PS51257">
    <property type="entry name" value="PROKAR_LIPOPROTEIN"/>
    <property type="match status" value="1"/>
</dbReference>
<dbReference type="PANTHER" id="PTHR42812">
    <property type="entry name" value="BETA-XYLOSIDASE"/>
    <property type="match status" value="1"/>
</dbReference>
<keyword evidence="3 4" id="KW-0326">Glycosidase</keyword>
<evidence type="ECO:0000256" key="4">
    <source>
        <dbReference type="RuleBase" id="RU361187"/>
    </source>
</evidence>
<dbReference type="SUPFAM" id="SSF75005">
    <property type="entry name" value="Arabinanase/levansucrase/invertase"/>
    <property type="match status" value="1"/>
</dbReference>
<dbReference type="EMBL" id="BAABAA010000006">
    <property type="protein sequence ID" value="GAA3569169.1"/>
    <property type="molecule type" value="Genomic_DNA"/>
</dbReference>
<evidence type="ECO:0000313" key="6">
    <source>
        <dbReference type="EMBL" id="GAA3569169.1"/>
    </source>
</evidence>
<evidence type="ECO:0000256" key="5">
    <source>
        <dbReference type="SAM" id="SignalP"/>
    </source>
</evidence>
<dbReference type="GO" id="GO:0016787">
    <property type="term" value="F:hydrolase activity"/>
    <property type="evidence" value="ECO:0007669"/>
    <property type="project" value="UniProtKB-KW"/>
</dbReference>
<accession>A0ABP6XNH4</accession>
<dbReference type="Gene3D" id="2.115.10.20">
    <property type="entry name" value="Glycosyl hydrolase domain, family 43"/>
    <property type="match status" value="1"/>
</dbReference>
<feature type="signal peptide" evidence="5">
    <location>
        <begin position="1"/>
        <end position="23"/>
    </location>
</feature>
<evidence type="ECO:0000256" key="1">
    <source>
        <dbReference type="ARBA" id="ARBA00009865"/>
    </source>
</evidence>
<dbReference type="Proteomes" id="UP001501222">
    <property type="component" value="Unassembled WGS sequence"/>
</dbReference>
<evidence type="ECO:0000256" key="3">
    <source>
        <dbReference type="ARBA" id="ARBA00023295"/>
    </source>
</evidence>
<keyword evidence="5" id="KW-0732">Signal</keyword>
<feature type="chain" id="PRO_5046649092" evidence="5">
    <location>
        <begin position="24"/>
        <end position="330"/>
    </location>
</feature>
<name>A0ABP6XNH4_9ACTN</name>
<protein>
    <submittedName>
        <fullName evidence="6">Glycoside hydrolase family 43 protein</fullName>
    </submittedName>
</protein>
<dbReference type="Pfam" id="PF04616">
    <property type="entry name" value="Glyco_hydro_43"/>
    <property type="match status" value="1"/>
</dbReference>
<comment type="caution">
    <text evidence="6">The sequence shown here is derived from an EMBL/GenBank/DDBJ whole genome shotgun (WGS) entry which is preliminary data.</text>
</comment>
<dbReference type="RefSeq" id="WP_344843159.1">
    <property type="nucleotide sequence ID" value="NZ_BAABAA010000006.1"/>
</dbReference>
<dbReference type="InterPro" id="IPR006710">
    <property type="entry name" value="Glyco_hydro_43"/>
</dbReference>
<sequence>MSRWPGLLLLVVLAAGCSNPGSATSSEGTTMGFTNPVYDGNFADPQVIAVGSEYYAFATNGPLGNIQTLTSSDLVDWEQVGDALPSLPGWTSPGKVWAPEVAVQGTDRFVMYYTTSDDASGRQCVGVAVAPTAKGPYVDKSSKPLICQVDEGGSIDASPFQDSSGQRWLYWKNDGNAIGVDTWIYVSKLSPDGLTLVGETTRLIKQTLPWEGNLVEAPYVVERNGKFHLFYSANAYDKAEYAVGHALCETPAGPCVKFGDPILTTSSDAAGPGHNMVLVKDDRYWFVYHAWDPALVGVDPPGRTMWLSELTWNGDQPVVQPPQKRNPQTP</sequence>
<dbReference type="InterPro" id="IPR051795">
    <property type="entry name" value="Glycosyl_Hydrlase_43"/>
</dbReference>
<gene>
    <name evidence="6" type="ORF">GCM10022235_42900</name>
</gene>
<comment type="similarity">
    <text evidence="1 4">Belongs to the glycosyl hydrolase 43 family.</text>
</comment>
<keyword evidence="2 4" id="KW-0378">Hydrolase</keyword>
<dbReference type="CDD" id="cd08999">
    <property type="entry name" value="GH43_ABN-like"/>
    <property type="match status" value="1"/>
</dbReference>